<protein>
    <submittedName>
        <fullName evidence="5">Wall-associated receptor kinase, galacturonan-binding domain containing protein</fullName>
    </submittedName>
</protein>
<dbReference type="GO" id="GO:0016301">
    <property type="term" value="F:kinase activity"/>
    <property type="evidence" value="ECO:0007669"/>
    <property type="project" value="UniProtKB-KW"/>
</dbReference>
<dbReference type="AlphaFoldDB" id="A0A2P5DWI3"/>
<dbReference type="OrthoDB" id="1166470at2759"/>
<gene>
    <name evidence="5" type="ORF">TorRG33x02_240230</name>
</gene>
<dbReference type="Pfam" id="PF13947">
    <property type="entry name" value="GUB_WAK_bind"/>
    <property type="match status" value="1"/>
</dbReference>
<feature type="domain" description="Wall-associated receptor kinase galacturonan-binding" evidence="4">
    <location>
        <begin position="41"/>
        <end position="103"/>
    </location>
</feature>
<evidence type="ECO:0000256" key="2">
    <source>
        <dbReference type="ARBA" id="ARBA00022729"/>
    </source>
</evidence>
<evidence type="ECO:0000313" key="5">
    <source>
        <dbReference type="EMBL" id="PON77653.1"/>
    </source>
</evidence>
<dbReference type="Proteomes" id="UP000237000">
    <property type="component" value="Unassembled WGS sequence"/>
</dbReference>
<keyword evidence="6" id="KW-1185">Reference proteome</keyword>
<dbReference type="PANTHER" id="PTHR33491">
    <property type="entry name" value="OSJNBA0016N04.9 PROTEIN"/>
    <property type="match status" value="1"/>
</dbReference>
<dbReference type="STRING" id="63057.A0A2P5DWI3"/>
<dbReference type="GO" id="GO:0016020">
    <property type="term" value="C:membrane"/>
    <property type="evidence" value="ECO:0007669"/>
    <property type="project" value="UniProtKB-SubCell"/>
</dbReference>
<accession>A0A2P5DWI3</accession>
<dbReference type="InParanoid" id="A0A2P5DWI3"/>
<dbReference type="InterPro" id="IPR025287">
    <property type="entry name" value="WAK_GUB"/>
</dbReference>
<feature type="chain" id="PRO_5015152641" evidence="3">
    <location>
        <begin position="32"/>
        <end position="319"/>
    </location>
</feature>
<keyword evidence="5" id="KW-0675">Receptor</keyword>
<evidence type="ECO:0000259" key="4">
    <source>
        <dbReference type="Pfam" id="PF13947"/>
    </source>
</evidence>
<reference evidence="6" key="1">
    <citation type="submission" date="2016-06" db="EMBL/GenBank/DDBJ databases">
        <title>Parallel loss of symbiosis genes in relatives of nitrogen-fixing non-legume Parasponia.</title>
        <authorList>
            <person name="Van Velzen R."/>
            <person name="Holmer R."/>
            <person name="Bu F."/>
            <person name="Rutten L."/>
            <person name="Van Zeijl A."/>
            <person name="Liu W."/>
            <person name="Santuari L."/>
            <person name="Cao Q."/>
            <person name="Sharma T."/>
            <person name="Shen D."/>
            <person name="Roswanjaya Y."/>
            <person name="Wardhani T."/>
            <person name="Kalhor M.S."/>
            <person name="Jansen J."/>
            <person name="Van den Hoogen J."/>
            <person name="Gungor B."/>
            <person name="Hartog M."/>
            <person name="Hontelez J."/>
            <person name="Verver J."/>
            <person name="Yang W.-C."/>
            <person name="Schijlen E."/>
            <person name="Repin R."/>
            <person name="Schilthuizen M."/>
            <person name="Schranz E."/>
            <person name="Heidstra R."/>
            <person name="Miyata K."/>
            <person name="Fedorova E."/>
            <person name="Kohlen W."/>
            <person name="Bisseling T."/>
            <person name="Smit S."/>
            <person name="Geurts R."/>
        </authorList>
    </citation>
    <scope>NUCLEOTIDE SEQUENCE [LARGE SCALE GENOMIC DNA]</scope>
    <source>
        <strain evidence="6">cv. RG33-2</strain>
    </source>
</reference>
<name>A0A2P5DWI3_TREOI</name>
<evidence type="ECO:0000256" key="1">
    <source>
        <dbReference type="ARBA" id="ARBA00004167"/>
    </source>
</evidence>
<comment type="subcellular location">
    <subcellularLocation>
        <location evidence="1">Membrane</location>
        <topology evidence="1">Single-pass membrane protein</topology>
    </subcellularLocation>
</comment>
<feature type="signal peptide" evidence="3">
    <location>
        <begin position="1"/>
        <end position="31"/>
    </location>
</feature>
<dbReference type="GO" id="GO:0030247">
    <property type="term" value="F:polysaccharide binding"/>
    <property type="evidence" value="ECO:0007669"/>
    <property type="project" value="InterPro"/>
</dbReference>
<comment type="caution">
    <text evidence="5">The sequence shown here is derived from an EMBL/GenBank/DDBJ whole genome shotgun (WGS) entry which is preliminary data.</text>
</comment>
<organism evidence="5 6">
    <name type="scientific">Trema orientale</name>
    <name type="common">Charcoal tree</name>
    <name type="synonym">Celtis orientalis</name>
    <dbReference type="NCBI Taxonomy" id="63057"/>
    <lineage>
        <taxon>Eukaryota</taxon>
        <taxon>Viridiplantae</taxon>
        <taxon>Streptophyta</taxon>
        <taxon>Embryophyta</taxon>
        <taxon>Tracheophyta</taxon>
        <taxon>Spermatophyta</taxon>
        <taxon>Magnoliopsida</taxon>
        <taxon>eudicotyledons</taxon>
        <taxon>Gunneridae</taxon>
        <taxon>Pentapetalae</taxon>
        <taxon>rosids</taxon>
        <taxon>fabids</taxon>
        <taxon>Rosales</taxon>
        <taxon>Cannabaceae</taxon>
        <taxon>Trema</taxon>
    </lineage>
</organism>
<evidence type="ECO:0000313" key="6">
    <source>
        <dbReference type="Proteomes" id="UP000237000"/>
    </source>
</evidence>
<keyword evidence="2 3" id="KW-0732">Signal</keyword>
<dbReference type="EMBL" id="JXTC01000245">
    <property type="protein sequence ID" value="PON77653.1"/>
    <property type="molecule type" value="Genomic_DNA"/>
</dbReference>
<sequence length="319" mass="34718">MIMNLIPRSFMLILLLLSSTNILIISEKALAVVVKKPGHNCQKRCGGISIEYPFGIGPDCYRHKSYSIICQKTFDSSKPKPFIESINLEVLNISVQDSKIKVNSPVLSSCTKNGSTGPVVVDLSDVPFWFSGTSNKFAAVGCDNLALLTANDTILGGCMSYCNNNNNNNNGVLNGSVSRRGGGAGGCYGLERCQTTNPSPLKVLNVSFRGVKKGEEGCSYAGMVEHKWFESNLEQNIYGIEGMEYVPAVLNWVVVMDDDYGINSTWGINSTLGDLRRTLCGPNAQYINSTTSSTLSQNYSYVCVCPEGYGRKSLSRMSR</sequence>
<keyword evidence="5" id="KW-0808">Transferase</keyword>
<keyword evidence="5" id="KW-0418">Kinase</keyword>
<proteinExistence type="predicted"/>
<evidence type="ECO:0000256" key="3">
    <source>
        <dbReference type="SAM" id="SignalP"/>
    </source>
</evidence>